<dbReference type="InterPro" id="IPR038781">
    <property type="entry name" value="C365.16-ike"/>
</dbReference>
<dbReference type="PANTHER" id="PTHR37845:SF1">
    <property type="entry name" value="SEQUENCE ORPHAN"/>
    <property type="match status" value="1"/>
</dbReference>
<dbReference type="PANTHER" id="PTHR37845">
    <property type="entry name" value="SEQUENCE ORPHAN"/>
    <property type="match status" value="1"/>
</dbReference>
<dbReference type="GO" id="GO:0005739">
    <property type="term" value="C:mitochondrion"/>
    <property type="evidence" value="ECO:0007669"/>
    <property type="project" value="TreeGrafter"/>
</dbReference>
<evidence type="ECO:0000313" key="1">
    <source>
        <dbReference type="EMBL" id="KAE8394447.1"/>
    </source>
</evidence>
<proteinExistence type="predicted"/>
<dbReference type="EMBL" id="ML735223">
    <property type="protein sequence ID" value="KAE8394447.1"/>
    <property type="molecule type" value="Genomic_DNA"/>
</dbReference>
<organism evidence="1">
    <name type="scientific">Petromyces alliaceus</name>
    <name type="common">Aspergillus alliaceus</name>
    <dbReference type="NCBI Taxonomy" id="209559"/>
    <lineage>
        <taxon>Eukaryota</taxon>
        <taxon>Fungi</taxon>
        <taxon>Dikarya</taxon>
        <taxon>Ascomycota</taxon>
        <taxon>Pezizomycotina</taxon>
        <taxon>Eurotiomycetes</taxon>
        <taxon>Eurotiomycetidae</taxon>
        <taxon>Eurotiales</taxon>
        <taxon>Aspergillaceae</taxon>
        <taxon>Aspergillus</taxon>
        <taxon>Aspergillus subgen. Circumdati</taxon>
    </lineage>
</organism>
<reference evidence="1" key="1">
    <citation type="submission" date="2019-04" db="EMBL/GenBank/DDBJ databases">
        <title>Friends and foes A comparative genomics studyof 23 Aspergillus species from section Flavi.</title>
        <authorList>
            <consortium name="DOE Joint Genome Institute"/>
            <person name="Kjaerbolling I."/>
            <person name="Vesth T."/>
            <person name="Frisvad J.C."/>
            <person name="Nybo J.L."/>
            <person name="Theobald S."/>
            <person name="Kildgaard S."/>
            <person name="Isbrandt T."/>
            <person name="Kuo A."/>
            <person name="Sato A."/>
            <person name="Lyhne E.K."/>
            <person name="Kogle M.E."/>
            <person name="Wiebenga A."/>
            <person name="Kun R.S."/>
            <person name="Lubbers R.J."/>
            <person name="Makela M.R."/>
            <person name="Barry K."/>
            <person name="Chovatia M."/>
            <person name="Clum A."/>
            <person name="Daum C."/>
            <person name="Haridas S."/>
            <person name="He G."/>
            <person name="LaButti K."/>
            <person name="Lipzen A."/>
            <person name="Mondo S."/>
            <person name="Riley R."/>
            <person name="Salamov A."/>
            <person name="Simmons B.A."/>
            <person name="Magnuson J.K."/>
            <person name="Henrissat B."/>
            <person name="Mortensen U.H."/>
            <person name="Larsen T.O."/>
            <person name="Devries R.P."/>
            <person name="Grigoriev I.V."/>
            <person name="Machida M."/>
            <person name="Baker S.E."/>
            <person name="Andersen M.R."/>
        </authorList>
    </citation>
    <scope>NUCLEOTIDE SEQUENCE [LARGE SCALE GENOMIC DNA]</scope>
    <source>
        <strain evidence="1">IBT 14317</strain>
    </source>
</reference>
<dbReference type="AlphaFoldDB" id="A0A5N7CKV5"/>
<dbReference type="PROSITE" id="PS51257">
    <property type="entry name" value="PROKAR_LIPOPROTEIN"/>
    <property type="match status" value="1"/>
</dbReference>
<dbReference type="Proteomes" id="UP000326877">
    <property type="component" value="Unassembled WGS sequence"/>
</dbReference>
<accession>A0A5N7CKV5</accession>
<dbReference type="OrthoDB" id="275936at2759"/>
<protein>
    <submittedName>
        <fullName evidence="1">Uncharacterized protein</fullName>
    </submittedName>
</protein>
<name>A0A5N7CKV5_PETAA</name>
<sequence length="128" mass="14078">MSSRVLLEAATAAFLVRDGVTIFGSFTLASCCSSIIPDSLALQPSLKIVITQIAVPVLSQLVATPLHLLGLDMYNRQYSVSWSERFALILRHLPSATVIRCVRIIPAFGFGCLTNIGLREFFHKHCDE</sequence>
<gene>
    <name evidence="1" type="ORF">BDV23DRAFT_179602</name>
</gene>